<accession>A0A9X3N6J4</accession>
<dbReference type="Proteomes" id="UP001147653">
    <property type="component" value="Unassembled WGS sequence"/>
</dbReference>
<dbReference type="Pfam" id="PF03445">
    <property type="entry name" value="DUF294"/>
    <property type="match status" value="1"/>
</dbReference>
<dbReference type="EMBL" id="JAPDDP010000003">
    <property type="protein sequence ID" value="MDA0179214.1"/>
    <property type="molecule type" value="Genomic_DNA"/>
</dbReference>
<reference evidence="2" key="1">
    <citation type="submission" date="2022-10" db="EMBL/GenBank/DDBJ databases">
        <title>The WGS of Solirubrobacter phytolaccae KCTC 29190.</title>
        <authorList>
            <person name="Jiang Z."/>
        </authorList>
    </citation>
    <scope>NUCLEOTIDE SEQUENCE</scope>
    <source>
        <strain evidence="2">KCTC 29190</strain>
    </source>
</reference>
<evidence type="ECO:0000313" key="2">
    <source>
        <dbReference type="EMBL" id="MDA0179214.1"/>
    </source>
</evidence>
<dbReference type="GO" id="GO:0008773">
    <property type="term" value="F:[protein-PII] uridylyltransferase activity"/>
    <property type="evidence" value="ECO:0007669"/>
    <property type="project" value="InterPro"/>
</dbReference>
<organism evidence="2 3">
    <name type="scientific">Solirubrobacter phytolaccae</name>
    <dbReference type="NCBI Taxonomy" id="1404360"/>
    <lineage>
        <taxon>Bacteria</taxon>
        <taxon>Bacillati</taxon>
        <taxon>Actinomycetota</taxon>
        <taxon>Thermoleophilia</taxon>
        <taxon>Solirubrobacterales</taxon>
        <taxon>Solirubrobacteraceae</taxon>
        <taxon>Solirubrobacter</taxon>
    </lineage>
</organism>
<protein>
    <submittedName>
        <fullName evidence="2">DUF294 nucleotidyltransferase-like domain-containing protein</fullName>
    </submittedName>
</protein>
<name>A0A9X3N6J4_9ACTN</name>
<evidence type="ECO:0000313" key="3">
    <source>
        <dbReference type="Proteomes" id="UP001147653"/>
    </source>
</evidence>
<dbReference type="InterPro" id="IPR005105">
    <property type="entry name" value="GlnD_Uridyltrans_N"/>
</dbReference>
<keyword evidence="3" id="KW-1185">Reference proteome</keyword>
<comment type="caution">
    <text evidence="2">The sequence shown here is derived from an EMBL/GenBank/DDBJ whole genome shotgun (WGS) entry which is preliminary data.</text>
</comment>
<dbReference type="RefSeq" id="WP_270023478.1">
    <property type="nucleotide sequence ID" value="NZ_JAPDDP010000003.1"/>
</dbReference>
<gene>
    <name evidence="2" type="ORF">OJ997_02810</name>
</gene>
<sequence length="331" mass="36337">MLLDLAAGEALAELQRRTGAQFPNLTAARERTAAALEERSQAVAGVRVPATSSLCLMGSWGRHELVDGSDDDWLLLVEDDTVDVAVLAEIANALTAQPGAEGVFGKAASARHLIDRIGLDRDDNKNLTRRILLLLESQPLNGAAFYDRVRTELIGGYVNEWVGDRTVPRFFLNDVVRYWRTICVDFAGKERERGGSGWGLRNAKLRNSRKILFASGLLPLLLCERFGRADMATFLAEQFSVPATSRVAYAFLVADKADAGARALGAYDQFLGILGDEACRSHLAGLRREDAKRSPTFMDARRSGETLQDALLALLFETPQFTQVARAYSVF</sequence>
<proteinExistence type="predicted"/>
<evidence type="ECO:0000259" key="1">
    <source>
        <dbReference type="Pfam" id="PF03445"/>
    </source>
</evidence>
<dbReference type="AlphaFoldDB" id="A0A9X3N6J4"/>
<feature type="domain" description="Protein-PII uridylyltransferase N-terminal" evidence="1">
    <location>
        <begin position="32"/>
        <end position="96"/>
    </location>
</feature>